<keyword evidence="2" id="KW-0812">Transmembrane</keyword>
<feature type="transmembrane region" description="Helical" evidence="2">
    <location>
        <begin position="41"/>
        <end position="64"/>
    </location>
</feature>
<feature type="compositionally biased region" description="Pro residues" evidence="1">
    <location>
        <begin position="394"/>
        <end position="415"/>
    </location>
</feature>
<dbReference type="PANTHER" id="PTHR43019">
    <property type="entry name" value="SERINE ENDOPROTEASE DEGS"/>
    <property type="match status" value="1"/>
</dbReference>
<evidence type="ECO:0000313" key="3">
    <source>
        <dbReference type="EMBL" id="NYZ20379.1"/>
    </source>
</evidence>
<feature type="compositionally biased region" description="Low complexity" evidence="1">
    <location>
        <begin position="380"/>
        <end position="393"/>
    </location>
</feature>
<gene>
    <name evidence="3" type="ORF">HND93_11695</name>
</gene>
<organism evidence="3 4">
    <name type="scientific">Azospirillum oleiclasticum</name>
    <dbReference type="NCBI Taxonomy" id="2735135"/>
    <lineage>
        <taxon>Bacteria</taxon>
        <taxon>Pseudomonadati</taxon>
        <taxon>Pseudomonadota</taxon>
        <taxon>Alphaproteobacteria</taxon>
        <taxon>Rhodospirillales</taxon>
        <taxon>Azospirillaceae</taxon>
        <taxon>Azospirillum</taxon>
    </lineage>
</organism>
<dbReference type="SUPFAM" id="SSF50494">
    <property type="entry name" value="Trypsin-like serine proteases"/>
    <property type="match status" value="1"/>
</dbReference>
<dbReference type="PRINTS" id="PR00834">
    <property type="entry name" value="PROTEASES2C"/>
</dbReference>
<feature type="compositionally biased region" description="Pro residues" evidence="1">
    <location>
        <begin position="133"/>
        <end position="145"/>
    </location>
</feature>
<dbReference type="InterPro" id="IPR009003">
    <property type="entry name" value="Peptidase_S1_PA"/>
</dbReference>
<sequence>MTANGSGGTSDTDKGGPATGVPPVAGADGRLLVAVEPARPWLPAAVVTLVAVVVLLILVIPGVLRYPAPAEPPPAPDRTAVDAQRQSNRALEDRIASLRRLLDAGVCVADGNFQLPPNAPGAQSLAPEDRAAIPPPPPERTPAPTAPAADGQPFNGSLLDLLDRSTVLVLQTDAQGKMIGSGTGFIVAPGKILTNRHVVEGETGNRLHVVNRAVGAVQARVIAESPAGTPGSPDFALLGIERADRGVPLGFAPPAERLVNVVAAGFPGMVLATDERFRKLLSGEADEAPTASVTEGVITAVQQGNGTNIVLHTAQITPGNSGGPLVDRCGRVVGINTFILAREEGRLNYALASADLVRFLAAQNVPVTASTAPCSPPAPGTQGQATAPTAPGTPAAPPAANPPATSPPATSPPAAAPANPAGRPAPAPPAPAQRPGAAKPE</sequence>
<dbReference type="Pfam" id="PF13365">
    <property type="entry name" value="Trypsin_2"/>
    <property type="match status" value="1"/>
</dbReference>
<feature type="region of interest" description="Disordered" evidence="1">
    <location>
        <begin position="1"/>
        <end position="22"/>
    </location>
</feature>
<proteinExistence type="predicted"/>
<dbReference type="Gene3D" id="2.40.10.10">
    <property type="entry name" value="Trypsin-like serine proteases"/>
    <property type="match status" value="2"/>
</dbReference>
<dbReference type="InterPro" id="IPR043504">
    <property type="entry name" value="Peptidase_S1_PA_chymotrypsin"/>
</dbReference>
<protein>
    <submittedName>
        <fullName evidence="3">Trypsin-like peptidase domain-containing protein</fullName>
    </submittedName>
</protein>
<feature type="region of interest" description="Disordered" evidence="1">
    <location>
        <begin position="371"/>
        <end position="441"/>
    </location>
</feature>
<evidence type="ECO:0000256" key="1">
    <source>
        <dbReference type="SAM" id="MobiDB-lite"/>
    </source>
</evidence>
<dbReference type="EMBL" id="JABFDB010000006">
    <property type="protein sequence ID" value="NYZ20379.1"/>
    <property type="molecule type" value="Genomic_DNA"/>
</dbReference>
<feature type="region of interest" description="Disordered" evidence="1">
    <location>
        <begin position="118"/>
        <end position="155"/>
    </location>
</feature>
<keyword evidence="2" id="KW-1133">Transmembrane helix</keyword>
<feature type="compositionally biased region" description="Pro residues" evidence="1">
    <location>
        <begin position="423"/>
        <end position="432"/>
    </location>
</feature>
<evidence type="ECO:0000256" key="2">
    <source>
        <dbReference type="SAM" id="Phobius"/>
    </source>
</evidence>
<reference evidence="3 4" key="1">
    <citation type="submission" date="2020-05" db="EMBL/GenBank/DDBJ databases">
        <title>Azospirillum oleiclasticum sp. nov, a nitrogen-fixing and heavy crude oil-emulsifying bacterium isolated from the crude oil of Yumen Oilfield.</title>
        <authorList>
            <person name="Wu D."/>
            <person name="Cai M."/>
            <person name="Zhang X."/>
        </authorList>
    </citation>
    <scope>NUCLEOTIDE SEQUENCE [LARGE SCALE GENOMIC DNA]</scope>
    <source>
        <strain evidence="3 4">ROY-1-1-2</strain>
    </source>
</reference>
<comment type="caution">
    <text evidence="3">The sequence shown here is derived from an EMBL/GenBank/DDBJ whole genome shotgun (WGS) entry which is preliminary data.</text>
</comment>
<keyword evidence="4" id="KW-1185">Reference proteome</keyword>
<dbReference type="PANTHER" id="PTHR43019:SF23">
    <property type="entry name" value="PROTEASE DO-LIKE 5, CHLOROPLASTIC"/>
    <property type="match status" value="1"/>
</dbReference>
<evidence type="ECO:0000313" key="4">
    <source>
        <dbReference type="Proteomes" id="UP000584642"/>
    </source>
</evidence>
<dbReference type="RefSeq" id="WP_180282130.1">
    <property type="nucleotide sequence ID" value="NZ_JABFDB010000006.1"/>
</dbReference>
<keyword evidence="2" id="KW-0472">Membrane</keyword>
<accession>A0ABX2T865</accession>
<name>A0ABX2T865_9PROT</name>
<dbReference type="Proteomes" id="UP000584642">
    <property type="component" value="Unassembled WGS sequence"/>
</dbReference>
<dbReference type="InterPro" id="IPR001940">
    <property type="entry name" value="Peptidase_S1C"/>
</dbReference>